<feature type="region of interest" description="Disordered" evidence="1">
    <location>
        <begin position="134"/>
        <end position="179"/>
    </location>
</feature>
<feature type="compositionally biased region" description="Polar residues" evidence="1">
    <location>
        <begin position="275"/>
        <end position="284"/>
    </location>
</feature>
<feature type="region of interest" description="Disordered" evidence="1">
    <location>
        <begin position="86"/>
        <end position="121"/>
    </location>
</feature>
<feature type="region of interest" description="Disordered" evidence="1">
    <location>
        <begin position="1"/>
        <end position="43"/>
    </location>
</feature>
<feature type="compositionally biased region" description="Basic and acidic residues" evidence="1">
    <location>
        <begin position="260"/>
        <end position="271"/>
    </location>
</feature>
<gene>
    <name evidence="2" type="ORF">PFISCL1PPCAC_26061</name>
</gene>
<name>A0AAV5WZ57_9BILA</name>
<reference evidence="2" key="1">
    <citation type="submission" date="2023-10" db="EMBL/GenBank/DDBJ databases">
        <title>Genome assembly of Pristionchus species.</title>
        <authorList>
            <person name="Yoshida K."/>
            <person name="Sommer R.J."/>
        </authorList>
    </citation>
    <scope>NUCLEOTIDE SEQUENCE</scope>
    <source>
        <strain evidence="2">RS5133</strain>
    </source>
</reference>
<evidence type="ECO:0000313" key="3">
    <source>
        <dbReference type="Proteomes" id="UP001432322"/>
    </source>
</evidence>
<evidence type="ECO:0000256" key="1">
    <source>
        <dbReference type="SAM" id="MobiDB-lite"/>
    </source>
</evidence>
<evidence type="ECO:0000313" key="2">
    <source>
        <dbReference type="EMBL" id="GMT34764.1"/>
    </source>
</evidence>
<dbReference type="Proteomes" id="UP001432322">
    <property type="component" value="Unassembled WGS sequence"/>
</dbReference>
<feature type="compositionally biased region" description="Polar residues" evidence="1">
    <location>
        <begin position="144"/>
        <end position="164"/>
    </location>
</feature>
<dbReference type="EMBL" id="BTSY01000006">
    <property type="protein sequence ID" value="GMT34764.1"/>
    <property type="molecule type" value="Genomic_DNA"/>
</dbReference>
<comment type="caution">
    <text evidence="2">The sequence shown here is derived from an EMBL/GenBank/DDBJ whole genome shotgun (WGS) entry which is preliminary data.</text>
</comment>
<organism evidence="2 3">
    <name type="scientific">Pristionchus fissidentatus</name>
    <dbReference type="NCBI Taxonomy" id="1538716"/>
    <lineage>
        <taxon>Eukaryota</taxon>
        <taxon>Metazoa</taxon>
        <taxon>Ecdysozoa</taxon>
        <taxon>Nematoda</taxon>
        <taxon>Chromadorea</taxon>
        <taxon>Rhabditida</taxon>
        <taxon>Rhabditina</taxon>
        <taxon>Diplogasteromorpha</taxon>
        <taxon>Diplogasteroidea</taxon>
        <taxon>Neodiplogasteridae</taxon>
        <taxon>Pristionchus</taxon>
    </lineage>
</organism>
<feature type="non-terminal residue" evidence="2">
    <location>
        <position position="1"/>
    </location>
</feature>
<protein>
    <submittedName>
        <fullName evidence="2">Uncharacterized protein</fullName>
    </submittedName>
</protein>
<proteinExistence type="predicted"/>
<feature type="compositionally biased region" description="Low complexity" evidence="1">
    <location>
        <begin position="1"/>
        <end position="13"/>
    </location>
</feature>
<accession>A0AAV5WZ57</accession>
<feature type="region of interest" description="Disordered" evidence="1">
    <location>
        <begin position="211"/>
        <end position="284"/>
    </location>
</feature>
<keyword evidence="3" id="KW-1185">Reference proteome</keyword>
<sequence length="284" mass="31392">SSSSSLFSSFPSSNRQQREATPPFAALRQRGSQPVPPPSYQEFVRDVSPGLYQRSFNQRVLKERSPPSSTALVDLLQRYPSARASVLSRSLTGQLPNDRPVTGARPDPYPYPNHNQARQPDSYSDYRSAIEYGSIDRHSGGSYGSSDPYTTPSDESPRSSNGNQDAWEHPYSSTSTLRQPLDVSVLDDLISSPSSTMSRSTNEWRSSFERAQHHFRSRPTSPSMDSPPLANSSHHHHLLLPKSASATSISERSLLADAVSRADARETRADGRATPQLNEFWSAT</sequence>
<feature type="non-terminal residue" evidence="2">
    <location>
        <position position="284"/>
    </location>
</feature>
<dbReference type="AlphaFoldDB" id="A0AAV5WZ57"/>